<dbReference type="KEGG" id="mmec:FIU01_11995"/>
<dbReference type="EMBL" id="CP040946">
    <property type="protein sequence ID" value="QDC45167.1"/>
    <property type="molecule type" value="Genomic_DNA"/>
</dbReference>
<keyword evidence="2" id="KW-0472">Membrane</keyword>
<dbReference type="RefSeq" id="WP_140004491.1">
    <property type="nucleotide sequence ID" value="NZ_CP040946.1"/>
</dbReference>
<gene>
    <name evidence="3" type="ORF">FIU01_11995</name>
</gene>
<name>A0A5B8CV42_9PROT</name>
<dbReference type="PANTHER" id="PTHR35335:SF1">
    <property type="entry name" value="UPF0716 PROTEIN FXSA"/>
    <property type="match status" value="1"/>
</dbReference>
<sequence>MRFLIFAILLAFPFVEIAILIELSQRYGWWVLAYLIIIAYLGIRLIRSEKDLIAARMFQQMGSGSNPIVALFATARNMFAGVLLLIPGVISDLIAVILLLIPAKQPMGGGQAHQNSHAHHRASANDAVIEGEFTEIDESNPHRSKPIPHQPTNNVVHLPRKD</sequence>
<dbReference type="Pfam" id="PF04186">
    <property type="entry name" value="FxsA"/>
    <property type="match status" value="1"/>
</dbReference>
<feature type="transmembrane region" description="Helical" evidence="2">
    <location>
        <begin position="27"/>
        <end position="46"/>
    </location>
</feature>
<keyword evidence="4" id="KW-1185">Reference proteome</keyword>
<keyword evidence="2" id="KW-1133">Transmembrane helix</keyword>
<evidence type="ECO:0000256" key="2">
    <source>
        <dbReference type="SAM" id="Phobius"/>
    </source>
</evidence>
<evidence type="ECO:0000313" key="3">
    <source>
        <dbReference type="EMBL" id="QDC45167.1"/>
    </source>
</evidence>
<dbReference type="OrthoDB" id="8562817at2"/>
<dbReference type="AlphaFoldDB" id="A0A5B8CV42"/>
<dbReference type="Proteomes" id="UP000311008">
    <property type="component" value="Chromosome"/>
</dbReference>
<protein>
    <submittedName>
        <fullName evidence="3">FxsA family protein</fullName>
    </submittedName>
</protein>
<feature type="transmembrane region" description="Helical" evidence="2">
    <location>
        <begin position="79"/>
        <end position="101"/>
    </location>
</feature>
<organism evidence="3 4">
    <name type="scientific">Methylophilus medardicus</name>
    <dbReference type="NCBI Taxonomy" id="2588534"/>
    <lineage>
        <taxon>Bacteria</taxon>
        <taxon>Pseudomonadati</taxon>
        <taxon>Pseudomonadota</taxon>
        <taxon>Betaproteobacteria</taxon>
        <taxon>Nitrosomonadales</taxon>
        <taxon>Methylophilaceae</taxon>
        <taxon>Methylophilus</taxon>
    </lineage>
</organism>
<reference evidence="4" key="1">
    <citation type="journal article" date="2019" name="ISME J.">
        <title>Evolution in action: habitat transition from sediment to the pelagial leads to genome streamlining in Methylophilaceae.</title>
        <authorList>
            <person name="Salcher M."/>
            <person name="Schaefle D."/>
            <person name="Kaspar M."/>
            <person name="Neuenschwander S.M."/>
            <person name="Ghai R."/>
        </authorList>
    </citation>
    <scope>NUCLEOTIDE SEQUENCE [LARGE SCALE GENOMIC DNA]</scope>
    <source>
        <strain evidence="4">MMS-M-51</strain>
    </source>
</reference>
<evidence type="ECO:0000256" key="1">
    <source>
        <dbReference type="SAM" id="MobiDB-lite"/>
    </source>
</evidence>
<dbReference type="PANTHER" id="PTHR35335">
    <property type="entry name" value="UPF0716 PROTEIN FXSA"/>
    <property type="match status" value="1"/>
</dbReference>
<evidence type="ECO:0000313" key="4">
    <source>
        <dbReference type="Proteomes" id="UP000311008"/>
    </source>
</evidence>
<proteinExistence type="predicted"/>
<feature type="region of interest" description="Disordered" evidence="1">
    <location>
        <begin position="138"/>
        <end position="162"/>
    </location>
</feature>
<keyword evidence="2" id="KW-0812">Transmembrane</keyword>
<accession>A0A5B8CV42</accession>
<dbReference type="NCBIfam" id="NF008528">
    <property type="entry name" value="PRK11463.1-2"/>
    <property type="match status" value="1"/>
</dbReference>
<dbReference type="GO" id="GO:0016020">
    <property type="term" value="C:membrane"/>
    <property type="evidence" value="ECO:0007669"/>
    <property type="project" value="InterPro"/>
</dbReference>
<dbReference type="InterPro" id="IPR007313">
    <property type="entry name" value="FxsA"/>
</dbReference>